<protein>
    <submittedName>
        <fullName evidence="1">Uncharacterized protein</fullName>
    </submittedName>
</protein>
<accession>A0A0B7G3E7</accession>
<dbReference type="AlphaFoldDB" id="A0A0B7G3E7"/>
<dbReference type="Proteomes" id="UP000059188">
    <property type="component" value="Unassembled WGS sequence"/>
</dbReference>
<evidence type="ECO:0000313" key="1">
    <source>
        <dbReference type="EMBL" id="CEL62992.1"/>
    </source>
</evidence>
<keyword evidence="2" id="KW-1185">Reference proteome</keyword>
<evidence type="ECO:0000313" key="2">
    <source>
        <dbReference type="Proteomes" id="UP000059188"/>
    </source>
</evidence>
<gene>
    <name evidence="1" type="ORF">RSOLAG1IB_12623</name>
</gene>
<sequence length="98" mass="10525">MLRLLSSTALTTLKLRLPLLLTNRTLQPCRTKSVRTSLGCSIGARGRGNEVTTRRLTGHSGCELSTRRCHLIGCLTSPSPTRCCTNSRGQDRGPGSAS</sequence>
<dbReference type="EMBL" id="LN679864">
    <property type="protein sequence ID" value="CEL62992.1"/>
    <property type="molecule type" value="Genomic_DNA"/>
</dbReference>
<organism evidence="1 2">
    <name type="scientific">Thanatephorus cucumeris (strain AG1-IB / isolate 7/3/14)</name>
    <name type="common">Lettuce bottom rot fungus</name>
    <name type="synonym">Rhizoctonia solani</name>
    <dbReference type="NCBI Taxonomy" id="1108050"/>
    <lineage>
        <taxon>Eukaryota</taxon>
        <taxon>Fungi</taxon>
        <taxon>Dikarya</taxon>
        <taxon>Basidiomycota</taxon>
        <taxon>Agaricomycotina</taxon>
        <taxon>Agaricomycetes</taxon>
        <taxon>Cantharellales</taxon>
        <taxon>Ceratobasidiaceae</taxon>
        <taxon>Rhizoctonia</taxon>
        <taxon>Rhizoctonia solani AG-1</taxon>
    </lineage>
</organism>
<name>A0A0B7G3E7_THACB</name>
<proteinExistence type="predicted"/>
<reference evidence="1 2" key="1">
    <citation type="submission" date="2014-11" db="EMBL/GenBank/DDBJ databases">
        <authorList>
            <person name="Wibberg Daniel"/>
        </authorList>
    </citation>
    <scope>NUCLEOTIDE SEQUENCE [LARGE SCALE GENOMIC DNA]</scope>
    <source>
        <strain evidence="1">Rhizoctonia solani AG1-IB 7/3/14</strain>
    </source>
</reference>